<evidence type="ECO:0000256" key="1">
    <source>
        <dbReference type="SAM" id="SignalP"/>
    </source>
</evidence>
<evidence type="ECO:0000313" key="3">
    <source>
        <dbReference type="WBParaSite" id="ACRNAN_Path_1067.g4092.t1"/>
    </source>
</evidence>
<organism evidence="2 3">
    <name type="scientific">Acrobeloides nanus</name>
    <dbReference type="NCBI Taxonomy" id="290746"/>
    <lineage>
        <taxon>Eukaryota</taxon>
        <taxon>Metazoa</taxon>
        <taxon>Ecdysozoa</taxon>
        <taxon>Nematoda</taxon>
        <taxon>Chromadorea</taxon>
        <taxon>Rhabditida</taxon>
        <taxon>Tylenchina</taxon>
        <taxon>Cephalobomorpha</taxon>
        <taxon>Cephaloboidea</taxon>
        <taxon>Cephalobidae</taxon>
        <taxon>Acrobeloides</taxon>
    </lineage>
</organism>
<keyword evidence="1" id="KW-0732">Signal</keyword>
<name>A0A914BV49_9BILA</name>
<keyword evidence="2" id="KW-1185">Reference proteome</keyword>
<sequence>MILTALLVLLLISGFQVVTSDEDDALAATSSSACDCSTPQVHNLTKPTQPVQLTPTVTDIYCPNMTCSWKIIPTYPPFYNITKINSKLGDNVDASTVSIQIDNCNGGSLINLTNNYGNGNPDNFYIQDVEFCVKFTSLNTIYNINSTWTIDFTLVLAPTISQTIIDTQVMLLNYVNFTSYTGTSFKATNDTIDIYFSNQLDCYTSYTATYCCTNDTNSLLLPITYYFYDSEDLSNLMGWYALGNTSNAYTGIITLSSTSHSLTILYIGPINCAYFGLQQFIIRKRKESTANCNTTNNILYDNSNNEIDISSLNSGICRYFVVVDINIEQVAFTGNSNVTVYQVSTSGQYYSGPLFWIGKDNEAFIYNLALVGYGFYSFFIPPSSELSMSIDYNIQGNYFCQSLNGTTVYDVYFQCGDYQTDCIAQYNITIVYAYFSSNGYLNISFNNDTNCQFSNCSFIQTFTTNITNVTILNQVGVSVEIDSSSVYYLIQYSASKSFVCVYFEI</sequence>
<dbReference type="Proteomes" id="UP000887540">
    <property type="component" value="Unplaced"/>
</dbReference>
<proteinExistence type="predicted"/>
<accession>A0A914BV49</accession>
<evidence type="ECO:0000313" key="2">
    <source>
        <dbReference type="Proteomes" id="UP000887540"/>
    </source>
</evidence>
<dbReference type="AlphaFoldDB" id="A0A914BV49"/>
<feature type="signal peptide" evidence="1">
    <location>
        <begin position="1"/>
        <end position="20"/>
    </location>
</feature>
<reference evidence="3" key="1">
    <citation type="submission" date="2022-11" db="UniProtKB">
        <authorList>
            <consortium name="WormBaseParasite"/>
        </authorList>
    </citation>
    <scope>IDENTIFICATION</scope>
</reference>
<dbReference type="WBParaSite" id="ACRNAN_Path_1067.g4092.t1">
    <property type="protein sequence ID" value="ACRNAN_Path_1067.g4092.t1"/>
    <property type="gene ID" value="ACRNAN_Path_1067.g4092"/>
</dbReference>
<feature type="chain" id="PRO_5037757041" evidence="1">
    <location>
        <begin position="21"/>
        <end position="505"/>
    </location>
</feature>
<protein>
    <submittedName>
        <fullName evidence="3">CUB domain-containing protein</fullName>
    </submittedName>
</protein>